<dbReference type="AlphaFoldDB" id="A0A245ZLW5"/>
<feature type="compositionally biased region" description="Basic and acidic residues" evidence="1">
    <location>
        <begin position="475"/>
        <end position="488"/>
    </location>
</feature>
<feature type="compositionally biased region" description="Polar residues" evidence="1">
    <location>
        <begin position="452"/>
        <end position="474"/>
    </location>
</feature>
<protein>
    <submittedName>
        <fullName evidence="3">Flagellar hook-length control protein FliK</fullName>
    </submittedName>
</protein>
<keyword evidence="3" id="KW-0969">Cilium</keyword>
<reference evidence="3 4" key="1">
    <citation type="submission" date="2017-03" db="EMBL/GenBank/DDBJ databases">
        <title>Genome sequence of Sphingomonas mucosissima DSM 17494.</title>
        <authorList>
            <person name="Poehlein A."/>
            <person name="Wuebbeler J.H."/>
            <person name="Steinbuechel A."/>
            <person name="Daniel R."/>
        </authorList>
    </citation>
    <scope>NUCLEOTIDE SEQUENCE [LARGE SCALE GENOMIC DNA]</scope>
    <source>
        <strain evidence="3 4">DSM 17494</strain>
    </source>
</reference>
<feature type="compositionally biased region" description="Polar residues" evidence="1">
    <location>
        <begin position="188"/>
        <end position="198"/>
    </location>
</feature>
<gene>
    <name evidence="3" type="ORF">SPMU_17230</name>
</gene>
<proteinExistence type="predicted"/>
<evidence type="ECO:0000313" key="4">
    <source>
        <dbReference type="Proteomes" id="UP000197783"/>
    </source>
</evidence>
<dbReference type="EMBL" id="NBBJ01000002">
    <property type="protein sequence ID" value="OWK30734.1"/>
    <property type="molecule type" value="Genomic_DNA"/>
</dbReference>
<keyword evidence="3" id="KW-0282">Flagellum</keyword>
<feature type="compositionally biased region" description="Low complexity" evidence="1">
    <location>
        <begin position="209"/>
        <end position="231"/>
    </location>
</feature>
<organism evidence="3 4">
    <name type="scientific">Sphingomonas mucosissima</name>
    <dbReference type="NCBI Taxonomy" id="370959"/>
    <lineage>
        <taxon>Bacteria</taxon>
        <taxon>Pseudomonadati</taxon>
        <taxon>Pseudomonadota</taxon>
        <taxon>Alphaproteobacteria</taxon>
        <taxon>Sphingomonadales</taxon>
        <taxon>Sphingomonadaceae</taxon>
        <taxon>Sphingomonas</taxon>
    </lineage>
</organism>
<feature type="domain" description="Flagellar hook-length control protein-like C-terminal" evidence="2">
    <location>
        <begin position="385"/>
        <end position="446"/>
    </location>
</feature>
<feature type="region of interest" description="Disordered" evidence="1">
    <location>
        <begin position="132"/>
        <end position="303"/>
    </location>
</feature>
<keyword evidence="4" id="KW-1185">Reference proteome</keyword>
<name>A0A245ZLW5_9SPHN</name>
<evidence type="ECO:0000259" key="2">
    <source>
        <dbReference type="Pfam" id="PF02120"/>
    </source>
</evidence>
<feature type="compositionally biased region" description="Low complexity" evidence="1">
    <location>
        <begin position="132"/>
        <end position="146"/>
    </location>
</feature>
<accession>A0A245ZLW5</accession>
<keyword evidence="3" id="KW-0966">Cell projection</keyword>
<dbReference type="CDD" id="cd17470">
    <property type="entry name" value="T3SS_Flik_C"/>
    <property type="match status" value="1"/>
</dbReference>
<dbReference type="Pfam" id="PF02120">
    <property type="entry name" value="Flg_hook"/>
    <property type="match status" value="1"/>
</dbReference>
<dbReference type="InterPro" id="IPR021136">
    <property type="entry name" value="Flagellar_hook_control-like_C"/>
</dbReference>
<feature type="region of interest" description="Disordered" evidence="1">
    <location>
        <begin position="437"/>
        <end position="488"/>
    </location>
</feature>
<dbReference type="Proteomes" id="UP000197783">
    <property type="component" value="Unassembled WGS sequence"/>
</dbReference>
<evidence type="ECO:0000256" key="1">
    <source>
        <dbReference type="SAM" id="MobiDB-lite"/>
    </source>
</evidence>
<sequence>MLSIPHLLVSAPSPEVVGAVPAAASPGVDFAALLLAGVAPIMPRQRDGEGGNNLPAAFGKDEERADPAATNVWIAPPTWLVPCPPPAPVNAGDAPLEPAAAMTGSIPQGSLLPGQLPAGLPEPLAGDETLAATDAAASPARAEAAAPPAPATPIVPTVKERGASSLPLQDDVERVTLDPAPSLPLKRQASTPTATPVQPGSVPNIVGVSPSPASLAAATPAAALPPQQTSPNLPQQQLAEAPGHEGTSAPSKPDAQKERGVHTQGNRFEASAPSEGSADRPPIPAGVQRGAAPPQLAPPAHMGPVAPAAQMFAAAIHRAARDERRAETPAGLIPGIAPATDLAPHAVAAVENSRHAALDMAREAWPTRMIERIEMIRDAMDAVDTSIRLVPDKLGTIDVSLRRDGDAVAVHFHAQQAETRQLLAEAQPKLAELAEAKGLKLSAQAGSDPGPQHQQHQQRAPTSAPFPTSRQSRVASHDDASTADERIA</sequence>
<dbReference type="InterPro" id="IPR038610">
    <property type="entry name" value="FliK-like_C_sf"/>
</dbReference>
<comment type="caution">
    <text evidence="3">The sequence shown here is derived from an EMBL/GenBank/DDBJ whole genome shotgun (WGS) entry which is preliminary data.</text>
</comment>
<dbReference type="Gene3D" id="3.30.750.140">
    <property type="match status" value="1"/>
</dbReference>
<evidence type="ECO:0000313" key="3">
    <source>
        <dbReference type="EMBL" id="OWK30734.1"/>
    </source>
</evidence>